<dbReference type="EMBL" id="JAJGNA010000005">
    <property type="protein sequence ID" value="MCC4308259.1"/>
    <property type="molecule type" value="Genomic_DNA"/>
</dbReference>
<dbReference type="Gene3D" id="3.40.50.300">
    <property type="entry name" value="P-loop containing nucleotide triphosphate hydrolases"/>
    <property type="match status" value="1"/>
</dbReference>
<dbReference type="GO" id="GO:0005737">
    <property type="term" value="C:cytoplasm"/>
    <property type="evidence" value="ECO:0007669"/>
    <property type="project" value="TreeGrafter"/>
</dbReference>
<evidence type="ECO:0000256" key="6">
    <source>
        <dbReference type="HAMAP-Rule" id="MF_00944"/>
    </source>
</evidence>
<dbReference type="InterPro" id="IPR012676">
    <property type="entry name" value="TGS-like"/>
</dbReference>
<dbReference type="InterPro" id="IPR031167">
    <property type="entry name" value="G_OBG"/>
</dbReference>
<sequence length="363" mass="39024">MGIQCGIVGLPNVGKSTLFNALTKAGIDAENFPFCTIEPNTGVVPVPDPRLDRLSAIVSPEKVIPATMEFVDIAGLVAGASKGEGLGNQFLANIRDTDAIAHVVRCFDDENVIHVAGKVSPLDDIAVINTELALADLDSVERALQRAQKAAKGQNKDAQAMIPVLEKLLPLLSEGEPARAADLSADERKTIRSLNLLTLKPTMYIANVEEDGFENNPLLDTVRQQAEKENASVVPICAKIESEIAELDDEEKADFLADLGMEEPGLNRVIRAGYELLGLQTYFTAGKKEVRAWTIKVGATAPQAAGVIHTDFEKGFIRAQTIAFDDFVAGNGEQGAKEAGKMRAEGKDYVVHDGDVLNFLFNV</sequence>
<proteinExistence type="inferred from homology"/>
<comment type="similarity">
    <text evidence="6">Belongs to the TRAFAC class OBG-HflX-like GTPase superfamily. OBG GTPase family. YchF/OLA1 subfamily.</text>
</comment>
<organism evidence="9 10">
    <name type="scientific">Alloalcanivorax marinus</name>
    <dbReference type="NCBI Taxonomy" id="1177169"/>
    <lineage>
        <taxon>Bacteria</taxon>
        <taxon>Pseudomonadati</taxon>
        <taxon>Pseudomonadota</taxon>
        <taxon>Gammaproteobacteria</taxon>
        <taxon>Oceanospirillales</taxon>
        <taxon>Alcanivoracaceae</taxon>
        <taxon>Alloalcanivorax</taxon>
    </lineage>
</organism>
<dbReference type="GO" id="GO:0005524">
    <property type="term" value="F:ATP binding"/>
    <property type="evidence" value="ECO:0007669"/>
    <property type="project" value="UniProtKB-UniRule"/>
</dbReference>
<dbReference type="InterPro" id="IPR041706">
    <property type="entry name" value="YchF_N"/>
</dbReference>
<dbReference type="AlphaFoldDB" id="A0A9Q3UMM2"/>
<dbReference type="SUPFAM" id="SSF52540">
    <property type="entry name" value="P-loop containing nucleoside triphosphate hydrolases"/>
    <property type="match status" value="1"/>
</dbReference>
<dbReference type="PRINTS" id="PR00326">
    <property type="entry name" value="GTP1OBG"/>
</dbReference>
<comment type="caution">
    <text evidence="9">The sequence shown here is derived from an EMBL/GenBank/DDBJ whole genome shotgun (WGS) entry which is preliminary data.</text>
</comment>
<dbReference type="GO" id="GO:0016887">
    <property type="term" value="F:ATP hydrolysis activity"/>
    <property type="evidence" value="ECO:0007669"/>
    <property type="project" value="UniProtKB-UniRule"/>
</dbReference>
<name>A0A9Q3UMM2_9GAMM</name>
<dbReference type="GO" id="GO:0043023">
    <property type="term" value="F:ribosomal large subunit binding"/>
    <property type="evidence" value="ECO:0007669"/>
    <property type="project" value="UniProtKB-UniRule"/>
</dbReference>
<dbReference type="InterPro" id="IPR004095">
    <property type="entry name" value="TGS"/>
</dbReference>
<gene>
    <name evidence="6 9" type="primary">ychF</name>
    <name evidence="9" type="ORF">LL252_06710</name>
</gene>
<dbReference type="CDD" id="cd04867">
    <property type="entry name" value="TGS_YchF_OLA1"/>
    <property type="match status" value="1"/>
</dbReference>
<dbReference type="SUPFAM" id="SSF81271">
    <property type="entry name" value="TGS-like"/>
    <property type="match status" value="1"/>
</dbReference>
<keyword evidence="5" id="KW-0460">Magnesium</keyword>
<dbReference type="CDD" id="cd01900">
    <property type="entry name" value="YchF"/>
    <property type="match status" value="1"/>
</dbReference>
<dbReference type="PROSITE" id="PS51710">
    <property type="entry name" value="G_OBG"/>
    <property type="match status" value="1"/>
</dbReference>
<dbReference type="RefSeq" id="WP_228233514.1">
    <property type="nucleotide sequence ID" value="NZ_JAJGNA010000005.1"/>
</dbReference>
<dbReference type="Proteomes" id="UP001108027">
    <property type="component" value="Unassembled WGS sequence"/>
</dbReference>
<keyword evidence="2" id="KW-0479">Metal-binding</keyword>
<feature type="binding site" evidence="6">
    <location>
        <begin position="12"/>
        <end position="17"/>
    </location>
    <ligand>
        <name>ATP</name>
        <dbReference type="ChEBI" id="CHEBI:30616"/>
    </ligand>
</feature>
<dbReference type="PANTHER" id="PTHR23305:SF18">
    <property type="entry name" value="OBG-TYPE G DOMAIN-CONTAINING PROTEIN"/>
    <property type="match status" value="1"/>
</dbReference>
<evidence type="ECO:0000313" key="10">
    <source>
        <dbReference type="Proteomes" id="UP001108027"/>
    </source>
</evidence>
<evidence type="ECO:0000256" key="3">
    <source>
        <dbReference type="ARBA" id="ARBA00022741"/>
    </source>
</evidence>
<evidence type="ECO:0000256" key="5">
    <source>
        <dbReference type="ARBA" id="ARBA00022842"/>
    </source>
</evidence>
<dbReference type="FunFam" id="3.10.20.30:FF:000001">
    <property type="entry name" value="Ribosome-binding ATPase YchF"/>
    <property type="match status" value="1"/>
</dbReference>
<reference evidence="9" key="1">
    <citation type="submission" date="2021-10" db="EMBL/GenBank/DDBJ databases">
        <title>The diversity and Nitrogen Metabolism of Culturable Nitrate-Utilizing Bacteria Within the Oxygen Minimum Zone of the Changjiang (Yangtze River)Estuary.</title>
        <authorList>
            <person name="Zhang D."/>
            <person name="Zheng J."/>
            <person name="Liu S."/>
            <person name="He W."/>
        </authorList>
    </citation>
    <scope>NUCLEOTIDE SEQUENCE</scope>
    <source>
        <strain evidence="9">FXH-223</strain>
    </source>
</reference>
<dbReference type="Pfam" id="PF01926">
    <property type="entry name" value="MMR_HSR1"/>
    <property type="match status" value="1"/>
</dbReference>
<dbReference type="Gene3D" id="3.10.20.30">
    <property type="match status" value="1"/>
</dbReference>
<dbReference type="PANTHER" id="PTHR23305">
    <property type="entry name" value="OBG GTPASE FAMILY"/>
    <property type="match status" value="1"/>
</dbReference>
<dbReference type="InterPro" id="IPR004396">
    <property type="entry name" value="ATPase_YchF/OLA1"/>
</dbReference>
<protein>
    <recommendedName>
        <fullName evidence="6">Ribosome-binding ATPase YchF</fullName>
    </recommendedName>
</protein>
<dbReference type="GO" id="GO:0046872">
    <property type="term" value="F:metal ion binding"/>
    <property type="evidence" value="ECO:0007669"/>
    <property type="project" value="UniProtKB-KW"/>
</dbReference>
<evidence type="ECO:0000259" key="8">
    <source>
        <dbReference type="PROSITE" id="PS51880"/>
    </source>
</evidence>
<dbReference type="InterPro" id="IPR027417">
    <property type="entry name" value="P-loop_NTPase"/>
</dbReference>
<feature type="domain" description="TGS" evidence="8">
    <location>
        <begin position="278"/>
        <end position="361"/>
    </location>
</feature>
<dbReference type="GO" id="GO:0005525">
    <property type="term" value="F:GTP binding"/>
    <property type="evidence" value="ECO:0007669"/>
    <property type="project" value="InterPro"/>
</dbReference>
<evidence type="ECO:0000256" key="4">
    <source>
        <dbReference type="ARBA" id="ARBA00022840"/>
    </source>
</evidence>
<keyword evidence="4 6" id="KW-0067">ATP-binding</keyword>
<evidence type="ECO:0000259" key="7">
    <source>
        <dbReference type="PROSITE" id="PS51710"/>
    </source>
</evidence>
<dbReference type="Gene3D" id="1.10.150.300">
    <property type="entry name" value="TGS-like domain"/>
    <property type="match status" value="1"/>
</dbReference>
<accession>A0A9Q3UMM2</accession>
<dbReference type="PROSITE" id="PS51880">
    <property type="entry name" value="TGS"/>
    <property type="match status" value="1"/>
</dbReference>
<evidence type="ECO:0000256" key="2">
    <source>
        <dbReference type="ARBA" id="ARBA00022723"/>
    </source>
</evidence>
<feature type="domain" description="OBG-type G" evidence="7">
    <location>
        <begin position="3"/>
        <end position="256"/>
    </location>
</feature>
<dbReference type="PIRSF" id="PIRSF006641">
    <property type="entry name" value="CHP00092"/>
    <property type="match status" value="1"/>
</dbReference>
<dbReference type="InterPro" id="IPR013029">
    <property type="entry name" value="YchF_C"/>
</dbReference>
<evidence type="ECO:0000256" key="1">
    <source>
        <dbReference type="ARBA" id="ARBA00001946"/>
    </source>
</evidence>
<evidence type="ECO:0000313" key="9">
    <source>
        <dbReference type="EMBL" id="MCC4308259.1"/>
    </source>
</evidence>
<dbReference type="InterPro" id="IPR006073">
    <property type="entry name" value="GTP-bd"/>
</dbReference>
<keyword evidence="10" id="KW-1185">Reference proteome</keyword>
<dbReference type="Pfam" id="PF06071">
    <property type="entry name" value="YchF-GTPase_C"/>
    <property type="match status" value="1"/>
</dbReference>
<dbReference type="NCBIfam" id="TIGR00092">
    <property type="entry name" value="redox-regulated ATPase YchF"/>
    <property type="match status" value="1"/>
</dbReference>
<comment type="function">
    <text evidence="6">ATPase that binds to both the 70S ribosome and the 50S ribosomal subunit in a nucleotide-independent manner.</text>
</comment>
<comment type="cofactor">
    <cofactor evidence="1">
        <name>Mg(2+)</name>
        <dbReference type="ChEBI" id="CHEBI:18420"/>
    </cofactor>
</comment>
<dbReference type="InterPro" id="IPR012675">
    <property type="entry name" value="Beta-grasp_dom_sf"/>
</dbReference>
<dbReference type="HAMAP" id="MF_00944">
    <property type="entry name" value="YchF_OLA1_ATPase"/>
    <property type="match status" value="1"/>
</dbReference>
<dbReference type="InterPro" id="IPR023192">
    <property type="entry name" value="TGS-like_dom_sf"/>
</dbReference>
<dbReference type="FunFam" id="1.10.150.300:FF:000004">
    <property type="entry name" value="Ribosome-binding ATPase YchF"/>
    <property type="match status" value="1"/>
</dbReference>
<keyword evidence="3 6" id="KW-0547">Nucleotide-binding</keyword>